<evidence type="ECO:0000313" key="12">
    <source>
        <dbReference type="Proteomes" id="UP000000496"/>
    </source>
</evidence>
<keyword evidence="5 8" id="KW-0328">Glycosyltransferase</keyword>
<dbReference type="RefSeq" id="WP_013944157.1">
    <property type="nucleotide sequence ID" value="NC_015713.1"/>
</dbReference>
<keyword evidence="6 8" id="KW-0808">Transferase</keyword>
<comment type="catalytic activity">
    <reaction evidence="1 8">
        <text>[(1-&gt;4)-alpha-D-glucosyl](n) + ADP-alpha-D-glucose = [(1-&gt;4)-alpha-D-glucosyl](n+1) + ADP + H(+)</text>
        <dbReference type="Rhea" id="RHEA:18189"/>
        <dbReference type="Rhea" id="RHEA-COMP:9584"/>
        <dbReference type="Rhea" id="RHEA-COMP:9587"/>
        <dbReference type="ChEBI" id="CHEBI:15378"/>
        <dbReference type="ChEBI" id="CHEBI:15444"/>
        <dbReference type="ChEBI" id="CHEBI:57498"/>
        <dbReference type="ChEBI" id="CHEBI:456216"/>
        <dbReference type="EC" id="2.4.1.21"/>
    </reaction>
</comment>
<dbReference type="GO" id="GO:0009011">
    <property type="term" value="F:alpha-1,4-glucan glucosyltransferase (ADP-glucose donor) activity"/>
    <property type="evidence" value="ECO:0007669"/>
    <property type="project" value="UniProtKB-UniRule"/>
</dbReference>
<feature type="domain" description="Starch synthase catalytic" evidence="10">
    <location>
        <begin position="3"/>
        <end position="241"/>
    </location>
</feature>
<dbReference type="eggNOG" id="COG0297">
    <property type="taxonomic scope" value="Bacteria"/>
</dbReference>
<evidence type="ECO:0000256" key="1">
    <source>
        <dbReference type="ARBA" id="ARBA00001478"/>
    </source>
</evidence>
<sequence>MYIVHVTTELAPIAKVGGLGDMIQGLGKALVKEGELVEVILPFYDTIDKKKLSNLKVEMEELSSFFNMGTCKNTVWSAELEGLKLILIKPHHEKGYFDRGKIYGEEDDKMRFIYFSRAALEYLLKARKHPDILNLHDWLTGLCAPLYREVYQPLGLRIKKIITTIHNMQYQGKCSPEQFASIGLHPDPLLTKDKLQDHQDPEKLNILKGAIVYSDFLTTVSPSYAQEVKREKGFGLGPLLTEHSKKLKGILNGIDTEYWNPATDPMLYENYESDPNHLQDLLDAKKANRKHLSKRIHIQYDKVPLFSVVTRLVKQKGPELIQHGLEYALKKGGQFILLGTPYEEDVKTAFYALREEYRDNPHIHFHFEYDEALAHATYASADFILIPSIFEPCGLTQMIALRYGTIPIVHKVGGLKDTIYDIDHEEIPLEERNGYTFDFPSQDSLNWSIDRAYEHFKHDESKRLLMLKNGLGHDWSWKTSALTYLELYHLAIAKSR</sequence>
<dbReference type="EMBL" id="FR872582">
    <property type="protein sequence ID" value="CCB89691.1"/>
    <property type="molecule type" value="Genomic_DNA"/>
</dbReference>
<dbReference type="STRING" id="331113.SNE_A18140"/>
<dbReference type="AlphaFoldDB" id="F8L353"/>
<dbReference type="NCBIfam" id="TIGR02095">
    <property type="entry name" value="glgA"/>
    <property type="match status" value="1"/>
</dbReference>
<dbReference type="Gene3D" id="3.40.50.2000">
    <property type="entry name" value="Glycogen Phosphorylase B"/>
    <property type="match status" value="2"/>
</dbReference>
<dbReference type="Pfam" id="PF08323">
    <property type="entry name" value="Glyco_transf_5"/>
    <property type="match status" value="1"/>
</dbReference>
<evidence type="ECO:0000259" key="10">
    <source>
        <dbReference type="Pfam" id="PF08323"/>
    </source>
</evidence>
<name>F8L353_SIMNZ</name>
<dbReference type="Pfam" id="PF00534">
    <property type="entry name" value="Glycos_transf_1"/>
    <property type="match status" value="1"/>
</dbReference>
<comment type="function">
    <text evidence="2 8">Synthesizes alpha-1,4-glucan chains using ADP-glucose.</text>
</comment>
<evidence type="ECO:0000256" key="7">
    <source>
        <dbReference type="ARBA" id="ARBA00023056"/>
    </source>
</evidence>
<dbReference type="InterPro" id="IPR013534">
    <property type="entry name" value="Starch_synth_cat_dom"/>
</dbReference>
<keyword evidence="12" id="KW-1185">Reference proteome</keyword>
<dbReference type="Proteomes" id="UP000000496">
    <property type="component" value="Chromosome gsn.131"/>
</dbReference>
<evidence type="ECO:0000313" key="11">
    <source>
        <dbReference type="EMBL" id="CCB89691.1"/>
    </source>
</evidence>
<keyword evidence="7 8" id="KW-0320">Glycogen biosynthesis</keyword>
<evidence type="ECO:0000256" key="4">
    <source>
        <dbReference type="ARBA" id="ARBA00010281"/>
    </source>
</evidence>
<dbReference type="SUPFAM" id="SSF53756">
    <property type="entry name" value="UDP-Glycosyltransferase/glycogen phosphorylase"/>
    <property type="match status" value="1"/>
</dbReference>
<dbReference type="NCBIfam" id="NF001905">
    <property type="entry name" value="PRK00654.2-4"/>
    <property type="match status" value="1"/>
</dbReference>
<dbReference type="CDD" id="cd03791">
    <property type="entry name" value="GT5_Glycogen_synthase_DULL1-like"/>
    <property type="match status" value="1"/>
</dbReference>
<dbReference type="GO" id="GO:0004373">
    <property type="term" value="F:alpha-1,4-glucan glucosyltransferase (UDP-glucose donor) activity"/>
    <property type="evidence" value="ECO:0007669"/>
    <property type="project" value="InterPro"/>
</dbReference>
<dbReference type="PANTHER" id="PTHR46083:SF1">
    <property type="entry name" value="GLYCOGEN SYNTHASE 2-RELATED"/>
    <property type="match status" value="1"/>
</dbReference>
<proteinExistence type="inferred from homology"/>
<evidence type="ECO:0000256" key="2">
    <source>
        <dbReference type="ARBA" id="ARBA00002764"/>
    </source>
</evidence>
<dbReference type="EC" id="2.4.1.21" evidence="8"/>
<protein>
    <recommendedName>
        <fullName evidence="8">Glycogen synthase</fullName>
        <ecNumber evidence="8">2.4.1.21</ecNumber>
    </recommendedName>
    <alternativeName>
        <fullName evidence="8">Starch [bacterial glycogen] synthase</fullName>
    </alternativeName>
</protein>
<dbReference type="PANTHER" id="PTHR46083">
    <property type="match status" value="1"/>
</dbReference>
<organism evidence="11 12">
    <name type="scientific">Simkania negevensis (strain ATCC VR-1471 / DSM 27360 / Z)</name>
    <dbReference type="NCBI Taxonomy" id="331113"/>
    <lineage>
        <taxon>Bacteria</taxon>
        <taxon>Pseudomonadati</taxon>
        <taxon>Chlamydiota</taxon>
        <taxon>Chlamydiia</taxon>
        <taxon>Parachlamydiales</taxon>
        <taxon>Simkaniaceae</taxon>
        <taxon>Simkania</taxon>
    </lineage>
</organism>
<evidence type="ECO:0000256" key="6">
    <source>
        <dbReference type="ARBA" id="ARBA00022679"/>
    </source>
</evidence>
<dbReference type="GO" id="GO:0005978">
    <property type="term" value="P:glycogen biosynthetic process"/>
    <property type="evidence" value="ECO:0007669"/>
    <property type="project" value="UniProtKB-UniRule"/>
</dbReference>
<evidence type="ECO:0000259" key="9">
    <source>
        <dbReference type="Pfam" id="PF00534"/>
    </source>
</evidence>
<feature type="binding site" evidence="8">
    <location>
        <position position="15"/>
    </location>
    <ligand>
        <name>ADP-alpha-D-glucose</name>
        <dbReference type="ChEBI" id="CHEBI:57498"/>
    </ligand>
</feature>
<comment type="pathway">
    <text evidence="3 8">Glycan biosynthesis; glycogen biosynthesis.</text>
</comment>
<reference evidence="11 12" key="1">
    <citation type="journal article" date="2011" name="Mol. Biol. Evol.">
        <title>Unity in variety--the pan-genome of the Chlamydiae.</title>
        <authorList>
            <person name="Collingro A."/>
            <person name="Tischler P."/>
            <person name="Weinmaier T."/>
            <person name="Penz T."/>
            <person name="Heinz E."/>
            <person name="Brunham R.C."/>
            <person name="Read T.D."/>
            <person name="Bavoil P.M."/>
            <person name="Sachse K."/>
            <person name="Kahane S."/>
            <person name="Friedman M.G."/>
            <person name="Rattei T."/>
            <person name="Myers G.S."/>
            <person name="Horn M."/>
        </authorList>
    </citation>
    <scope>NUCLEOTIDE SEQUENCE [LARGE SCALE GENOMIC DNA]</scope>
    <source>
        <strain evidence="12">ATCC VR-1471 / Z</strain>
    </source>
</reference>
<dbReference type="UniPathway" id="UPA00164"/>
<evidence type="ECO:0000256" key="8">
    <source>
        <dbReference type="HAMAP-Rule" id="MF_00484"/>
    </source>
</evidence>
<dbReference type="InterPro" id="IPR011835">
    <property type="entry name" value="GS/SS"/>
</dbReference>
<gene>
    <name evidence="8 11" type="primary">glgA</name>
    <name evidence="11" type="ordered locus">SNE_A18140</name>
</gene>
<dbReference type="InterPro" id="IPR001296">
    <property type="entry name" value="Glyco_trans_1"/>
</dbReference>
<feature type="domain" description="Glycosyl transferase family 1" evidence="9">
    <location>
        <begin position="295"/>
        <end position="455"/>
    </location>
</feature>
<evidence type="ECO:0000256" key="5">
    <source>
        <dbReference type="ARBA" id="ARBA00022676"/>
    </source>
</evidence>
<comment type="similarity">
    <text evidence="4 8">Belongs to the glycosyltransferase 1 family. Bacterial/plant glycogen synthase subfamily.</text>
</comment>
<evidence type="ECO:0000256" key="3">
    <source>
        <dbReference type="ARBA" id="ARBA00004964"/>
    </source>
</evidence>
<dbReference type="KEGG" id="sng:SNE_A18140"/>
<accession>F8L353</accession>
<dbReference type="HOGENOM" id="CLU_009583_18_3_0"/>
<dbReference type="HAMAP" id="MF_00484">
    <property type="entry name" value="Glycogen_synth"/>
    <property type="match status" value="1"/>
</dbReference>
<dbReference type="OrthoDB" id="9808590at2"/>